<keyword evidence="1" id="KW-0472">Membrane</keyword>
<protein>
    <submittedName>
        <fullName evidence="2">Uncharacterized protein</fullName>
    </submittedName>
</protein>
<evidence type="ECO:0000313" key="2">
    <source>
        <dbReference type="EMBL" id="QGT15813.1"/>
    </source>
</evidence>
<feature type="transmembrane region" description="Helical" evidence="1">
    <location>
        <begin position="38"/>
        <end position="56"/>
    </location>
</feature>
<accession>A0A6I6CTD4</accession>
<gene>
    <name evidence="2" type="ORF">E0495_00470</name>
</gene>
<evidence type="ECO:0000313" key="3">
    <source>
        <dbReference type="Proteomes" id="UP000422744"/>
    </source>
</evidence>
<name>A0A6I6CTD4_WOLPI</name>
<dbReference type="AlphaFoldDB" id="A0A6I6CTD4"/>
<proteinExistence type="predicted"/>
<keyword evidence="1" id="KW-0812">Transmembrane</keyword>
<feature type="transmembrane region" description="Helical" evidence="1">
    <location>
        <begin position="82"/>
        <end position="101"/>
    </location>
</feature>
<dbReference type="Proteomes" id="UP000422744">
    <property type="component" value="Chromosome"/>
</dbReference>
<evidence type="ECO:0000256" key="1">
    <source>
        <dbReference type="SAM" id="Phobius"/>
    </source>
</evidence>
<dbReference type="RefSeq" id="WP_155968320.1">
    <property type="nucleotide sequence ID" value="NZ_CP037426.1"/>
</dbReference>
<sequence>MNIGTNQSKKINEKWLAGGIGALLFVMMLPSILLLAKIAIGLIMVSVAAIAIKVALKTISNALEDKQADQSQATQQTTQSKIINLAIGLTSIFVGGLSLFIIAQTGLIAACAAITALALHEYVKNQEIGKEINDKFDKVADDTINFIVSSVEKLIPTKPPGITA</sequence>
<organism evidence="2 3">
    <name type="scientific">Wolbachia pipientis</name>
    <dbReference type="NCBI Taxonomy" id="955"/>
    <lineage>
        <taxon>Bacteria</taxon>
        <taxon>Pseudomonadati</taxon>
        <taxon>Pseudomonadota</taxon>
        <taxon>Alphaproteobacteria</taxon>
        <taxon>Rickettsiales</taxon>
        <taxon>Anaplasmataceae</taxon>
        <taxon>Wolbachieae</taxon>
        <taxon>Wolbachia</taxon>
    </lineage>
</organism>
<keyword evidence="1" id="KW-1133">Transmembrane helix</keyword>
<reference evidence="2 3" key="1">
    <citation type="submission" date="2019-03" db="EMBL/GenBank/DDBJ databases">
        <title>Wolbachia endosymbiont of Haematobia irritans wIrr.</title>
        <authorList>
            <person name="Parry R.H."/>
            <person name="Asgari S."/>
        </authorList>
    </citation>
    <scope>NUCLEOTIDE SEQUENCE [LARGE SCALE GENOMIC DNA]</scope>
    <source>
        <strain evidence="3">wIrr</strain>
    </source>
</reference>
<dbReference type="EMBL" id="CP037426">
    <property type="protein sequence ID" value="QGT15813.1"/>
    <property type="molecule type" value="Genomic_DNA"/>
</dbReference>
<feature type="transmembrane region" description="Helical" evidence="1">
    <location>
        <begin position="15"/>
        <end position="32"/>
    </location>
</feature>